<dbReference type="InterPro" id="IPR050055">
    <property type="entry name" value="EF-Tu_GTPase"/>
</dbReference>
<dbReference type="InterPro" id="IPR027417">
    <property type="entry name" value="P-loop_NTPase"/>
</dbReference>
<dbReference type="SUPFAM" id="SSF50447">
    <property type="entry name" value="Translation proteins"/>
    <property type="match status" value="1"/>
</dbReference>
<feature type="domain" description="Tr-type G" evidence="6">
    <location>
        <begin position="1"/>
        <end position="168"/>
    </location>
</feature>
<dbReference type="PROSITE" id="PS51722">
    <property type="entry name" value="G_TR_2"/>
    <property type="match status" value="1"/>
</dbReference>
<dbReference type="PROSITE" id="PS00301">
    <property type="entry name" value="G_TR_1"/>
    <property type="match status" value="1"/>
</dbReference>
<dbReference type="RefSeq" id="WP_105042308.1">
    <property type="nucleotide sequence ID" value="NZ_MQWA01000001.1"/>
</dbReference>
<dbReference type="Pfam" id="PF25461">
    <property type="entry name" value="Beta-barrel_SelB"/>
    <property type="match status" value="1"/>
</dbReference>
<dbReference type="AlphaFoldDB" id="A0A2S7TYJ7"/>
<dbReference type="GO" id="GO:0001514">
    <property type="term" value="P:selenocysteine incorporation"/>
    <property type="evidence" value="ECO:0007669"/>
    <property type="project" value="InterPro"/>
</dbReference>
<evidence type="ECO:0000256" key="4">
    <source>
        <dbReference type="ARBA" id="ARBA00022917"/>
    </source>
</evidence>
<keyword evidence="8" id="KW-1185">Reference proteome</keyword>
<keyword evidence="2" id="KW-0963">Cytoplasm</keyword>
<evidence type="ECO:0000313" key="7">
    <source>
        <dbReference type="EMBL" id="PQJ27816.1"/>
    </source>
</evidence>
<evidence type="ECO:0000256" key="1">
    <source>
        <dbReference type="ARBA" id="ARBA00004496"/>
    </source>
</evidence>
<dbReference type="SUPFAM" id="SSF50465">
    <property type="entry name" value="EF-Tu/eEF-1alpha/eIF2-gamma C-terminal domain"/>
    <property type="match status" value="1"/>
</dbReference>
<evidence type="ECO:0000313" key="8">
    <source>
        <dbReference type="Proteomes" id="UP000239907"/>
    </source>
</evidence>
<dbReference type="GO" id="GO:0003723">
    <property type="term" value="F:RNA binding"/>
    <property type="evidence" value="ECO:0007669"/>
    <property type="project" value="InterPro"/>
</dbReference>
<dbReference type="EMBL" id="MQWA01000001">
    <property type="protein sequence ID" value="PQJ27816.1"/>
    <property type="molecule type" value="Genomic_DNA"/>
</dbReference>
<organism evidence="7 8">
    <name type="scientific">Rubritalea profundi</name>
    <dbReference type="NCBI Taxonomy" id="1658618"/>
    <lineage>
        <taxon>Bacteria</taxon>
        <taxon>Pseudomonadati</taxon>
        <taxon>Verrucomicrobiota</taxon>
        <taxon>Verrucomicrobiia</taxon>
        <taxon>Verrucomicrobiales</taxon>
        <taxon>Rubritaleaceae</taxon>
        <taxon>Rubritalea</taxon>
    </lineage>
</organism>
<gene>
    <name evidence="7" type="ORF">BSZ32_04415</name>
</gene>
<dbReference type="CDD" id="cd04171">
    <property type="entry name" value="SelB"/>
    <property type="match status" value="1"/>
</dbReference>
<dbReference type="InterPro" id="IPR009000">
    <property type="entry name" value="Transl_B-barrel_sf"/>
</dbReference>
<dbReference type="PANTHER" id="PTHR43721:SF22">
    <property type="entry name" value="ELONGATION FACTOR TU, MITOCHONDRIAL"/>
    <property type="match status" value="1"/>
</dbReference>
<dbReference type="InterPro" id="IPR000795">
    <property type="entry name" value="T_Tr_GTP-bd_dom"/>
</dbReference>
<protein>
    <submittedName>
        <fullName evidence="7">Selenocysteine-specific translation elongation factor</fullName>
    </submittedName>
</protein>
<reference evidence="7 8" key="1">
    <citation type="submission" date="2016-12" db="EMBL/GenBank/DDBJ databases">
        <title>Study of bacterial adaptation to deep sea.</title>
        <authorList>
            <person name="Song J."/>
            <person name="Yoshizawa S."/>
            <person name="Kogure K."/>
        </authorList>
    </citation>
    <scope>NUCLEOTIDE SEQUENCE [LARGE SCALE GENOMIC DNA]</scope>
    <source>
        <strain evidence="7 8">SAORIC-165</strain>
    </source>
</reference>
<evidence type="ECO:0000256" key="3">
    <source>
        <dbReference type="ARBA" id="ARBA00022741"/>
    </source>
</evidence>
<dbReference type="Gene3D" id="2.40.30.10">
    <property type="entry name" value="Translation factors"/>
    <property type="match status" value="1"/>
</dbReference>
<dbReference type="GO" id="GO:0003746">
    <property type="term" value="F:translation elongation factor activity"/>
    <property type="evidence" value="ECO:0007669"/>
    <property type="project" value="UniProtKB-KW"/>
</dbReference>
<evidence type="ECO:0000256" key="2">
    <source>
        <dbReference type="ARBA" id="ARBA00022490"/>
    </source>
</evidence>
<dbReference type="PANTHER" id="PTHR43721">
    <property type="entry name" value="ELONGATION FACTOR TU-RELATED"/>
    <property type="match status" value="1"/>
</dbReference>
<dbReference type="SUPFAM" id="SSF52540">
    <property type="entry name" value="P-loop containing nucleoside triphosphate hydrolases"/>
    <property type="match status" value="1"/>
</dbReference>
<name>A0A2S7TYJ7_9BACT</name>
<dbReference type="InterPro" id="IPR009001">
    <property type="entry name" value="Transl_elong_EF1A/Init_IF2_C"/>
</dbReference>
<dbReference type="InterPro" id="IPR057335">
    <property type="entry name" value="Beta-barrel_SelB"/>
</dbReference>
<keyword evidence="5" id="KW-0342">GTP-binding</keyword>
<dbReference type="InterPro" id="IPR031157">
    <property type="entry name" value="G_TR_CS"/>
</dbReference>
<keyword evidence="3" id="KW-0547">Nucleotide-binding</keyword>
<proteinExistence type="predicted"/>
<comment type="caution">
    <text evidence="7">The sequence shown here is derived from an EMBL/GenBank/DDBJ whole genome shotgun (WGS) entry which is preliminary data.</text>
</comment>
<dbReference type="GO" id="GO:0003924">
    <property type="term" value="F:GTPase activity"/>
    <property type="evidence" value="ECO:0007669"/>
    <property type="project" value="InterPro"/>
</dbReference>
<sequence length="394" mass="42078">MNIILGTAGHIDHGKSSLIKILSGIDPDRLPEEKSRGVTIELGFAHLSIGDFEIGLIDVPGHADFINNMVSGVGALDIALFIVAADDGWMPQSEEHLQILNYLGIDNVIIALTKSDLAEDLDFTIELVREDLIGTTIENAPIIPVSSITGDGIDALKAEILERAKNLKSAPKHHVPRLSVDRAFSPKGTGTVITGTLTGQAVNKGDTLVCLPQGLSATVRNVQNHNVALDASVSGMRTALNLPDLPLKQRGKPGVSRGSLLTLPDHLTPVGTIDVLLQRENRSITGQSATNRALKNTETVVLHHGTSRTRARVILLDRTTLELGDKCFAQLRLESPIAACTGDRFVIRDGGQQGTLPAELYLMPQPRPAASAVTNALHFSPSAPKRQKLSAPLS</sequence>
<keyword evidence="4" id="KW-0648">Protein biosynthesis</keyword>
<dbReference type="Pfam" id="PF00009">
    <property type="entry name" value="GTP_EFTU"/>
    <property type="match status" value="1"/>
</dbReference>
<evidence type="ECO:0000256" key="5">
    <source>
        <dbReference type="ARBA" id="ARBA00023134"/>
    </source>
</evidence>
<dbReference type="Proteomes" id="UP000239907">
    <property type="component" value="Unassembled WGS sequence"/>
</dbReference>
<comment type="subcellular location">
    <subcellularLocation>
        <location evidence="1">Cytoplasm</location>
    </subcellularLocation>
</comment>
<keyword evidence="7" id="KW-0251">Elongation factor</keyword>
<dbReference type="CDD" id="cd15491">
    <property type="entry name" value="selB_III"/>
    <property type="match status" value="1"/>
</dbReference>
<dbReference type="Gene3D" id="3.40.50.300">
    <property type="entry name" value="P-loop containing nucleotide triphosphate hydrolases"/>
    <property type="match status" value="1"/>
</dbReference>
<dbReference type="OrthoDB" id="9804504at2"/>
<evidence type="ECO:0000259" key="6">
    <source>
        <dbReference type="PROSITE" id="PS51722"/>
    </source>
</evidence>
<accession>A0A2S7TYJ7</accession>
<dbReference type="InterPro" id="IPR004535">
    <property type="entry name" value="Transl_elong_SelB"/>
</dbReference>
<dbReference type="GO" id="GO:0005525">
    <property type="term" value="F:GTP binding"/>
    <property type="evidence" value="ECO:0007669"/>
    <property type="project" value="UniProtKB-KW"/>
</dbReference>
<dbReference type="GO" id="GO:0005829">
    <property type="term" value="C:cytosol"/>
    <property type="evidence" value="ECO:0007669"/>
    <property type="project" value="TreeGrafter"/>
</dbReference>
<dbReference type="NCBIfam" id="TIGR00475">
    <property type="entry name" value="selB"/>
    <property type="match status" value="1"/>
</dbReference>